<dbReference type="InterPro" id="IPR001699">
    <property type="entry name" value="TF_T-box"/>
</dbReference>
<dbReference type="eggNOG" id="KOG3586">
    <property type="taxonomic scope" value="Eukaryota"/>
</dbReference>
<dbReference type="OMA" id="HIGXLIL"/>
<dbReference type="PROSITE" id="PS50252">
    <property type="entry name" value="TBOX_3"/>
    <property type="match status" value="1"/>
</dbReference>
<dbReference type="GO" id="GO:0000978">
    <property type="term" value="F:RNA polymerase II cis-regulatory region sequence-specific DNA binding"/>
    <property type="evidence" value="ECO:0000318"/>
    <property type="project" value="GO_Central"/>
</dbReference>
<reference evidence="9 10" key="1">
    <citation type="journal article" date="2007" name="Science">
        <title>Sea anemone genome reveals ancestral eumetazoan gene repertoire and genomic organization.</title>
        <authorList>
            <person name="Putnam N.H."/>
            <person name="Srivastava M."/>
            <person name="Hellsten U."/>
            <person name="Dirks B."/>
            <person name="Chapman J."/>
            <person name="Salamov A."/>
            <person name="Terry A."/>
            <person name="Shapiro H."/>
            <person name="Lindquist E."/>
            <person name="Kapitonov V.V."/>
            <person name="Jurka J."/>
            <person name="Genikhovich G."/>
            <person name="Grigoriev I.V."/>
            <person name="Lucas S.M."/>
            <person name="Steele R.E."/>
            <person name="Finnerty J.R."/>
            <person name="Technau U."/>
            <person name="Martindale M.Q."/>
            <person name="Rokhsar D.S."/>
        </authorList>
    </citation>
    <scope>NUCLEOTIDE SEQUENCE [LARGE SCALE GENOMIC DNA]</scope>
    <source>
        <strain evidence="10">CH2 X CH6</strain>
        <strain evidence="9">CH2 x CH6</strain>
    </source>
</reference>
<dbReference type="HOGENOM" id="CLU_014430_3_1_1"/>
<dbReference type="PANTHER" id="PTHR11267">
    <property type="entry name" value="T-BOX PROTEIN-RELATED"/>
    <property type="match status" value="1"/>
</dbReference>
<dbReference type="GO" id="GO:0006357">
    <property type="term" value="P:regulation of transcription by RNA polymerase II"/>
    <property type="evidence" value="ECO:0000318"/>
    <property type="project" value="GO_Central"/>
</dbReference>
<dbReference type="PROSITE" id="PS01283">
    <property type="entry name" value="TBOX_1"/>
    <property type="match status" value="1"/>
</dbReference>
<evidence type="ECO:0000256" key="4">
    <source>
        <dbReference type="ARBA" id="ARBA00023163"/>
    </source>
</evidence>
<evidence type="ECO:0000256" key="3">
    <source>
        <dbReference type="ARBA" id="ARBA00023125"/>
    </source>
</evidence>
<reference evidence="8" key="2">
    <citation type="journal article" date="2012" name="PLoS Genet.">
        <title>A Framework for the Establishment of a Cnidarian Gene Regulatory Network for 'Endomesoderm' Specification: The Inputs of beta-Catenin/TCF Signaling.</title>
        <authorList>
            <person name="Rottinger E."/>
            <person name="Dahlin P."/>
            <person name="Martindale M.Q."/>
        </authorList>
    </citation>
    <scope>NUCLEOTIDE SEQUENCE</scope>
</reference>
<dbReference type="Gene3D" id="2.60.40.820">
    <property type="entry name" value="Transcription factor, T-box"/>
    <property type="match status" value="1"/>
</dbReference>
<evidence type="ECO:0000313" key="10">
    <source>
        <dbReference type="Proteomes" id="UP000001593"/>
    </source>
</evidence>
<evidence type="ECO:0000256" key="1">
    <source>
        <dbReference type="ARBA" id="ARBA00004123"/>
    </source>
</evidence>
<dbReference type="KEGG" id="nve:5512506"/>
<dbReference type="EMBL" id="JQ959589">
    <property type="protein sequence ID" value="AFP87468.1"/>
    <property type="molecule type" value="mRNA"/>
</dbReference>
<proteinExistence type="evidence at transcript level"/>
<evidence type="ECO:0000313" key="9">
    <source>
        <dbReference type="EMBL" id="EDO40811.1"/>
    </source>
</evidence>
<dbReference type="GO" id="GO:0048731">
    <property type="term" value="P:system development"/>
    <property type="evidence" value="ECO:0007669"/>
    <property type="project" value="UniProtKB-ARBA"/>
</dbReference>
<dbReference type="GO" id="GO:0000785">
    <property type="term" value="C:chromatin"/>
    <property type="evidence" value="ECO:0000318"/>
    <property type="project" value="GO_Central"/>
</dbReference>
<dbReference type="PANTHER" id="PTHR11267:SF190">
    <property type="entry name" value="T-BOX TRANSCRIPTION FACTOR TBX20"/>
    <property type="match status" value="1"/>
</dbReference>
<dbReference type="GO" id="GO:0045893">
    <property type="term" value="P:positive regulation of DNA-templated transcription"/>
    <property type="evidence" value="ECO:0007669"/>
    <property type="project" value="InterPro"/>
</dbReference>
<dbReference type="EMBL" id="DS469586">
    <property type="protein sequence ID" value="EDO40811.1"/>
    <property type="molecule type" value="Genomic_DNA"/>
</dbReference>
<feature type="domain" description="T-box" evidence="7">
    <location>
        <begin position="11"/>
        <end position="193"/>
    </location>
</feature>
<sequence length="203" mass="23523">ASELTRPEAVLEGRELWQCFYRLGTEMIITKSGRRMFPPLRVSFIDLDPRDSYAVMLDIVPLDNKRHRYSYTDSAWFVAGEADPTPPRRVYVHPESPFSGEELARQVLSFERVKLTNNPKDVNGNIILNSMHKYQPRVHLLKNPADTNYEGQLEEAQTFVFPETAFMAVTAYQNHLITRLKIYSNPFAKGFRDTTRLLPSFHE</sequence>
<dbReference type="Pfam" id="PF00907">
    <property type="entry name" value="T-box"/>
    <property type="match status" value="1"/>
</dbReference>
<dbReference type="InterPro" id="IPR036960">
    <property type="entry name" value="T-box_sf"/>
</dbReference>
<name>A7S668_NEMVE</name>
<comment type="subcellular location">
    <subcellularLocation>
        <location evidence="1 6">Nucleus</location>
    </subcellularLocation>
</comment>
<keyword evidence="2" id="KW-0805">Transcription regulation</keyword>
<keyword evidence="10" id="KW-1185">Reference proteome</keyword>
<evidence type="ECO:0000256" key="5">
    <source>
        <dbReference type="ARBA" id="ARBA00023242"/>
    </source>
</evidence>
<accession>A7S668</accession>
<keyword evidence="4" id="KW-0804">Transcription</keyword>
<evidence type="ECO:0000256" key="6">
    <source>
        <dbReference type="PROSITE-ProRule" id="PRU00201"/>
    </source>
</evidence>
<feature type="non-terminal residue" evidence="9">
    <location>
        <position position="203"/>
    </location>
</feature>
<dbReference type="InterPro" id="IPR008967">
    <property type="entry name" value="p53-like_TF_DNA-bd_sf"/>
</dbReference>
<dbReference type="OrthoDB" id="7442607at2759"/>
<gene>
    <name evidence="9" type="ORF">NEMVEDRAFT_v1g106123</name>
</gene>
<dbReference type="PRINTS" id="PR00937">
    <property type="entry name" value="TBOX"/>
</dbReference>
<keyword evidence="5 6" id="KW-0539">Nucleus</keyword>
<protein>
    <submittedName>
        <fullName evidence="8">T-box 20-like protein</fullName>
    </submittedName>
</protein>
<organism evidence="9 10">
    <name type="scientific">Nematostella vectensis</name>
    <name type="common">Starlet sea anemone</name>
    <dbReference type="NCBI Taxonomy" id="45351"/>
    <lineage>
        <taxon>Eukaryota</taxon>
        <taxon>Metazoa</taxon>
        <taxon>Cnidaria</taxon>
        <taxon>Anthozoa</taxon>
        <taxon>Hexacorallia</taxon>
        <taxon>Actiniaria</taxon>
        <taxon>Edwardsiidae</taxon>
        <taxon>Nematostella</taxon>
    </lineage>
</organism>
<dbReference type="SUPFAM" id="SSF49417">
    <property type="entry name" value="p53-like transcription factors"/>
    <property type="match status" value="1"/>
</dbReference>
<evidence type="ECO:0000259" key="7">
    <source>
        <dbReference type="PROSITE" id="PS50252"/>
    </source>
</evidence>
<dbReference type="InParanoid" id="A7S668"/>
<dbReference type="SMART" id="SM00425">
    <property type="entry name" value="TBOX"/>
    <property type="match status" value="1"/>
</dbReference>
<keyword evidence="3 6" id="KW-0238">DNA-binding</keyword>
<dbReference type="InterPro" id="IPR046360">
    <property type="entry name" value="T-box_DNA-bd"/>
</dbReference>
<dbReference type="FunFam" id="2.60.40.820:FF:000008">
    <property type="entry name" value="T-box transcription factor TBX20"/>
    <property type="match status" value="1"/>
</dbReference>
<dbReference type="GO" id="GO:0000981">
    <property type="term" value="F:DNA-binding transcription factor activity, RNA polymerase II-specific"/>
    <property type="evidence" value="ECO:0000318"/>
    <property type="project" value="GO_Central"/>
</dbReference>
<dbReference type="GO" id="GO:0001708">
    <property type="term" value="P:cell fate specification"/>
    <property type="evidence" value="ECO:0000318"/>
    <property type="project" value="GO_Central"/>
</dbReference>
<evidence type="ECO:0000256" key="2">
    <source>
        <dbReference type="ARBA" id="ARBA00023015"/>
    </source>
</evidence>
<dbReference type="GO" id="GO:0005634">
    <property type="term" value="C:nucleus"/>
    <property type="evidence" value="ECO:0000318"/>
    <property type="project" value="GO_Central"/>
</dbReference>
<dbReference type="Proteomes" id="UP000001593">
    <property type="component" value="Unassembled WGS sequence"/>
</dbReference>
<dbReference type="AlphaFoldDB" id="A7S668"/>
<comment type="caution">
    <text evidence="6">Lacks conserved residue(s) required for the propagation of feature annotation.</text>
</comment>
<dbReference type="InterPro" id="IPR018186">
    <property type="entry name" value="TF_T-box_CS"/>
</dbReference>
<evidence type="ECO:0000313" key="8">
    <source>
        <dbReference type="EMBL" id="AFP87468.1"/>
    </source>
</evidence>